<reference evidence="6" key="1">
    <citation type="submission" date="2019-09" db="EMBL/GenBank/DDBJ databases">
        <title>Genomic analysis of Haloferax sp. CBA1149.</title>
        <authorList>
            <person name="Roh S.W."/>
        </authorList>
    </citation>
    <scope>NUCLEOTIDE SEQUENCE</scope>
    <source>
        <strain evidence="6">CBA1149</strain>
    </source>
</reference>
<accession>A0A643JTP5</accession>
<keyword evidence="3" id="KW-0326">Glycosidase</keyword>
<sequence length="281" mass="31672">MTENQLTKRDVLRGLAVGGTVLTAGCVGSPLRSTIEQSEASTLPDVSVDHSDVGPQYGAVDTSQMTLAFEDTFEDDSLDESLWGTEYPWKSRVHNYNGYADPNNVYISMDTLVIKAEKKPQNGKTYTTGVASPRRDFSYGFFEASVKVPPIATGFWPAFWMTPVDAWPPEIDIFEFFGDDPRAHMTYHYNDLLGLKKKANGAAAVPNPSSNFHTYAVDWAPEKIVWYIDGQEQFRFTGPRVTQDEMHLIFNFGIDASFLGTPRDEDLPEVMQIDYLRVWQR</sequence>
<evidence type="ECO:0000313" key="6">
    <source>
        <dbReference type="EMBL" id="KAB1185479.1"/>
    </source>
</evidence>
<feature type="active site" description="Proton donor" evidence="4">
    <location>
        <position position="175"/>
    </location>
</feature>
<dbReference type="PROSITE" id="PS51762">
    <property type="entry name" value="GH16_2"/>
    <property type="match status" value="1"/>
</dbReference>
<dbReference type="InterPro" id="IPR050546">
    <property type="entry name" value="Glycosyl_Hydrlase_16"/>
</dbReference>
<dbReference type="GO" id="GO:0004553">
    <property type="term" value="F:hydrolase activity, hydrolyzing O-glycosyl compounds"/>
    <property type="evidence" value="ECO:0007669"/>
    <property type="project" value="InterPro"/>
</dbReference>
<dbReference type="PANTHER" id="PTHR10963:SF55">
    <property type="entry name" value="GLYCOSIDE HYDROLASE FAMILY 16 PROTEIN"/>
    <property type="match status" value="1"/>
</dbReference>
<dbReference type="Gene3D" id="2.60.120.200">
    <property type="match status" value="1"/>
</dbReference>
<evidence type="ECO:0000256" key="2">
    <source>
        <dbReference type="ARBA" id="ARBA00022801"/>
    </source>
</evidence>
<comment type="similarity">
    <text evidence="1">Belongs to the glycosyl hydrolase 16 family.</text>
</comment>
<evidence type="ECO:0000259" key="5">
    <source>
        <dbReference type="PROSITE" id="PS51762"/>
    </source>
</evidence>
<dbReference type="Pfam" id="PF00722">
    <property type="entry name" value="Glyco_hydro_16"/>
    <property type="match status" value="1"/>
</dbReference>
<dbReference type="PROSITE" id="PS51318">
    <property type="entry name" value="TAT"/>
    <property type="match status" value="1"/>
</dbReference>
<dbReference type="InterPro" id="IPR013320">
    <property type="entry name" value="ConA-like_dom_sf"/>
</dbReference>
<organism evidence="6">
    <name type="scientific">Haloferax sp. CBA1149</name>
    <dbReference type="NCBI Taxonomy" id="2650753"/>
    <lineage>
        <taxon>Archaea</taxon>
        <taxon>Methanobacteriati</taxon>
        <taxon>Methanobacteriota</taxon>
        <taxon>Stenosarchaea group</taxon>
        <taxon>Halobacteria</taxon>
        <taxon>Halobacteriales</taxon>
        <taxon>Haloferacaceae</taxon>
        <taxon>Haloferax</taxon>
    </lineage>
</organism>
<dbReference type="InterPro" id="IPR006311">
    <property type="entry name" value="TAT_signal"/>
</dbReference>
<keyword evidence="2 6" id="KW-0378">Hydrolase</keyword>
<feature type="domain" description="GH16" evidence="5">
    <location>
        <begin position="60"/>
        <end position="281"/>
    </location>
</feature>
<evidence type="ECO:0000256" key="3">
    <source>
        <dbReference type="ARBA" id="ARBA00023295"/>
    </source>
</evidence>
<dbReference type="EMBL" id="VZUS01000004">
    <property type="protein sequence ID" value="KAB1185479.1"/>
    <property type="molecule type" value="Genomic_DNA"/>
</dbReference>
<dbReference type="InterPro" id="IPR000757">
    <property type="entry name" value="Beta-glucanase-like"/>
</dbReference>
<dbReference type="SUPFAM" id="SSF49899">
    <property type="entry name" value="Concanavalin A-like lectins/glucanases"/>
    <property type="match status" value="1"/>
</dbReference>
<comment type="caution">
    <text evidence="6">The sequence shown here is derived from an EMBL/GenBank/DDBJ whole genome shotgun (WGS) entry which is preliminary data.</text>
</comment>
<proteinExistence type="inferred from homology"/>
<dbReference type="GO" id="GO:0005975">
    <property type="term" value="P:carbohydrate metabolic process"/>
    <property type="evidence" value="ECO:0007669"/>
    <property type="project" value="InterPro"/>
</dbReference>
<dbReference type="InterPro" id="IPR008264">
    <property type="entry name" value="Beta_glucanase"/>
</dbReference>
<name>A0A643JTP5_9EURY</name>
<protein>
    <submittedName>
        <fullName evidence="6">Glycoside hydrolase family 16 protein</fullName>
    </submittedName>
</protein>
<dbReference type="CDD" id="cd08023">
    <property type="entry name" value="GH16_laminarinase_like"/>
    <property type="match status" value="1"/>
</dbReference>
<evidence type="ECO:0000256" key="1">
    <source>
        <dbReference type="ARBA" id="ARBA00006865"/>
    </source>
</evidence>
<dbReference type="AlphaFoldDB" id="A0A643JTP5"/>
<evidence type="ECO:0000256" key="4">
    <source>
        <dbReference type="PIRSR" id="PIRSR608264-1"/>
    </source>
</evidence>
<dbReference type="PANTHER" id="PTHR10963">
    <property type="entry name" value="GLYCOSYL HYDROLASE-RELATED"/>
    <property type="match status" value="1"/>
</dbReference>
<feature type="active site" description="Nucleophile" evidence="4">
    <location>
        <position position="170"/>
    </location>
</feature>
<dbReference type="PRINTS" id="PR00737">
    <property type="entry name" value="GLHYDRLASE16"/>
</dbReference>
<gene>
    <name evidence="6" type="ORF">Hfx1149_15625</name>
</gene>